<dbReference type="Pfam" id="PF07728">
    <property type="entry name" value="AAA_5"/>
    <property type="match status" value="1"/>
</dbReference>
<dbReference type="GO" id="GO:0005524">
    <property type="term" value="F:ATP binding"/>
    <property type="evidence" value="ECO:0007669"/>
    <property type="project" value="InterPro"/>
</dbReference>
<evidence type="ECO:0000313" key="10">
    <source>
        <dbReference type="Proteomes" id="UP000816034"/>
    </source>
</evidence>
<dbReference type="EMBL" id="PYSW02000049">
    <property type="protein sequence ID" value="KAG2374013.1"/>
    <property type="molecule type" value="Genomic_DNA"/>
</dbReference>
<dbReference type="Pfam" id="PF20173">
    <property type="entry name" value="ZnF_RZ-type"/>
    <property type="match status" value="1"/>
</dbReference>
<dbReference type="GO" id="GO:0008270">
    <property type="term" value="F:zinc ion binding"/>
    <property type="evidence" value="ECO:0007669"/>
    <property type="project" value="UniProtKB-KW"/>
</dbReference>
<keyword evidence="4" id="KW-0863">Zinc-finger</keyword>
<organism evidence="9 10">
    <name type="scientific">Naegleria lovaniensis</name>
    <name type="common">Amoeba</name>
    <dbReference type="NCBI Taxonomy" id="51637"/>
    <lineage>
        <taxon>Eukaryota</taxon>
        <taxon>Discoba</taxon>
        <taxon>Heterolobosea</taxon>
        <taxon>Tetramitia</taxon>
        <taxon>Eutetramitia</taxon>
        <taxon>Vahlkampfiidae</taxon>
        <taxon>Naegleria</taxon>
    </lineage>
</organism>
<gene>
    <name evidence="9" type="ORF">C9374_011678</name>
</gene>
<dbReference type="PROSITE" id="PS51981">
    <property type="entry name" value="ZF_RZ"/>
    <property type="match status" value="1"/>
</dbReference>
<keyword evidence="10" id="KW-1185">Reference proteome</keyword>
<feature type="coiled-coil region" evidence="7">
    <location>
        <begin position="58"/>
        <end position="85"/>
    </location>
</feature>
<dbReference type="SUPFAM" id="SSF52540">
    <property type="entry name" value="P-loop containing nucleoside triphosphate hydrolases"/>
    <property type="match status" value="2"/>
</dbReference>
<sequence length="3202" mass="370382">MRNMINGVEEHSDNFIRESTVSDLIDVWSFLRALIQTSSSSETKLLNNLHKLLAMDKNKNIEAKLKNCSQNIHGLKRLHKNLSNRTEFTKEIIAHLLEDSITAINLGSSMCTIKMRYKNGKSIYGMEELNDLRSRCLLLANTDTRNETTAHSYRNFIELVDLLQSIQKKVMELFDVGYPVNMNSEFVSYQDLEEEKKHLDNMYEEWINVKTKYRDEFHILNVYHSQQIWMIEQHLSKLSRNISLEQKEENELLNLLRLINPGIVMEKITDQFDFSFSNEDKIEQRLTRILTFLSKISEPKVATGTINKLLPNGATVCCVDKRKIIPLLLTIFIGCHDTPSPLNTLVCYEDTSWSEVEAFLFRCRQSNSQLHCLLNVHKLNFYVKDSLIELIHKFEQKESQFLMLLITERGKDFLSEEMRSNVRDFKELDATTLKNFVSKIRPNVEFVISHINGIGKTEYIKEQSFELGKLPILFPVSGSLERKKLVNRLAEINFLKCSSLHIDISIINNDPDFIDFFLFEMLVIGKVSFGSTIVLLSSIPTFIEIANTVNNSLVNSIAVREFFKVSDLSSDMDRFIASEEILSPVQIVCQYLQRYDKNQLINNDIVFGRVGDKQSLNPIPNNECIRLIKRYLLNKDHALSSFSAVHVYLNVLANQLLMMSASIYFRVGSLEKMGASSSIRNELLLALINLTTEFSSSASTLNKIHVLNDDQQAMLEIFNGFLHWEDSNHLLVLFHNINSQTISAVYRDSSHVPDSVKNLLRSQHTKSTSQTYTLPNYSTLKRDELLEVLKKICLTSPLNNSEDDKDYALTPDNILKMILIITRVRARVPVVILGETGCGKTSLIKYLANVIGAVIITKDIHAGVTEEDIVSVVLEANTKAILENVNVWLFLDEINTCDSVGLISEVICNKTCNGKPLNRNLSIIAACNPYRLKLQHSKPTAGLEGKVKDKNVLAYRVNPLPQSMIAYVWDYGSLSQNDELRYIATIVDSMTNFSELKNLCTNLLFSSQEYIRQCEDKSSVSMRDIARFKKLYHWFYNSLKDKKPPTLEGKSQKTRKDLEKYYRVISSEASPNRKIRSIILALSHCYHSRLSTDTLRTHYREGVCQIFKNHNRHLTPDMFLDCLLQEQKDYLLRMELPEGTALNSSLLENVFVILVCILNKLPVFVVGKPGCSKSLSMQLINSNLRGFDSKDEMFRNLPQVYVVAYQGSESSTADGIEKVFQKAYKYLKDNDSNVIPVVLLDEVGLAEISKHNPLKVLHKLLEPEKQMVAVVGISNWCLDASKMNRAIHLSRPDASIQDLQQTGLSILECFVKEVTDTDKEWVLEVASAFHQYLLHQSYQNFHGLRDYYSLIKFLAKSGYNGLNNELLKVGIERNFGGLDTNEIIELIPRLASETPTPITDLVQLNLADKFARHLMVITNGDSALSLLENKAEVVFGSKFQDDQTEEYNYRVLSRIILCMESGIQLILKDLEQIYGSLYDMLNQNYTIVGKKKNCRIALGAFSNPMCHVHDDFKCVILIDEHNIDYADPPFLNRFEKQRLSYADIFDKDQIELKHTLIKWLKSVTTVEGTDFEIRDAIRSYNNETIDSLVVKHYRSEENVNEIIEACQQDLISLFNFEAILRLPFTNGANNHQVIQKLTQYHQTSPNSSILQYFTSCYDKSEMKLSVIYTFSNIHTDVLACLQHEFPNIETKSLVFKLVHFSCEKQVLQKLDAFFRDTVKQYLFIQCDAFYDSIHLLWLKYQINNLANSFGGTFSIDNKQIFLILHTQRQIFSEEKWIFNFLGKYDQIMIDNLDQSSSTFDLSQSDIIAVFKNNSDVILEKVIPWCFHTIRYPSNNPTLFQRVQDTIKNVSASPTLRKVFLELIVPNIPRSDETDWKKHVLCNRQRVTNSRSIHLAVFEYTCEIVRDILARYIYLIEKYSAFDCILENAGTSLSEEELGLWHKICSESSILNIQALPKPERDVYQYYEFIPQLRFPFSSALNQLLEEQRPQYEKLIIEFEENTFVELTDILRSTTFPKYKFLNHYLYGSEELLKKCLHDILKLQSARLGMSEDFDRFVYIFELLLRMETDSSLTSIYHLKHPMDVIVFMWRQSRRMHALNEMLNLVPCIFESSSVSTVELRDIVERSALYFFPSQKLLNEQYHNSIRDWHRITSQFILLTNRLDLEQVSLPKLVTLKLFNEFISTCIDNSEGKEIELSDTFYDLVKESTDSEDFTNDQIVLRLIGEIPFKLNSESVNKFLGYLILRCDPNAFNDFTAMMIQTIKQQQSAYQLLCYCETDILIYLQDRVDLFELVTNTNSLHEYELLSIIDSNMDSSLSCDISTYIGDLIHSNASFFIQQDQLQDGKILARLISTAENSKYRPFIRVMAVAFLKYFVDKIVDEFKFNCWRNDEKPSMDDYSFIATANDLLKSDCPENSLKHQLRIYFAKKVYTLFPTFKDLTQACMEDKPWGSTFSFLRKLQWPSPQHQGPNYLLVVDHHAEVLNALQQLMYQRNSTQIQTILSHLFVDSKWTYAILSVLVQHIFLKYSFERPFTSEETFTITWLNDYFSKNIKDQKLKAILLSITSNAFTNSPLRLHDQVDSESLEMIILIMHVVILIISYPKCNLADMILKPAQTVNMFIPSMPNSHVETVQYLISEEANEPLTRYTCNACGYMFFVGNCGNINEKSNCPSCKNLIGSSSNKKLDTTPFRGAKDFQIYSEYGYLMYNILENEQCTTFRQNTPLSQPFISFLIHGLILFQLSISNNNSPYYSASNELITIPYIWKILDHQWNYLLPSSTNKSLLLNLLASSLTEDVLESNTNTSNLYTKEGRSVFENSITKHIEVFLKNSNTHLQHALKTIEMVQQSAFSTLELQITGNYMYSESEKKQLMTNLLRLIERKSFANFKERFYQDVDYRTKYPLTDYVLKHKDKLTLIHHLYDLISCHNYFYRIFNHKYTKEQTKTLTIGKLKENMGGDEIFVQHLELFMDTWEKIGPHVTRQGCTKLAPITSIGYDTQISFLFLNTEDEGRYFLGAIEMLIGFHNTIIQTVLQKHDSLKVEGITIYTATRNDIAKFEEDDDILIGYNSFSKGQEIIYDYMLIEQRFQRLLFNGKKFLSLGSINSIRYKDEIFSSCSNLISSVLDLVLQEPLDNSVQKSIEKSLTDSQDVLEIFYFLEAVLWMISKTSADSNSTIEEYCVKWKRVWLHLLFFLSHFNDFTIKKKF</sequence>
<evidence type="ECO:0000256" key="4">
    <source>
        <dbReference type="ARBA" id="ARBA00022771"/>
    </source>
</evidence>
<dbReference type="GO" id="GO:0016887">
    <property type="term" value="F:ATP hydrolysis activity"/>
    <property type="evidence" value="ECO:0007669"/>
    <property type="project" value="InterPro"/>
</dbReference>
<evidence type="ECO:0000256" key="5">
    <source>
        <dbReference type="ARBA" id="ARBA00022833"/>
    </source>
</evidence>
<accession>A0AA88KDC7</accession>
<dbReference type="InterPro" id="IPR031248">
    <property type="entry name" value="RNF213"/>
</dbReference>
<keyword evidence="6" id="KW-0391">Immunity</keyword>
<evidence type="ECO:0000313" key="9">
    <source>
        <dbReference type="EMBL" id="KAG2374013.1"/>
    </source>
</evidence>
<evidence type="ECO:0000259" key="8">
    <source>
        <dbReference type="PROSITE" id="PS51981"/>
    </source>
</evidence>
<dbReference type="InterPro" id="IPR011704">
    <property type="entry name" value="ATPase_dyneun-rel_AAA"/>
</dbReference>
<dbReference type="Gene3D" id="3.40.50.300">
    <property type="entry name" value="P-loop containing nucleotide triphosphate hydrolases"/>
    <property type="match status" value="2"/>
</dbReference>
<dbReference type="PANTHER" id="PTHR22605:SF1">
    <property type="entry name" value="RZ-TYPE DOMAIN-CONTAINING PROTEIN"/>
    <property type="match status" value="1"/>
</dbReference>
<reference evidence="9 10" key="1">
    <citation type="journal article" date="2018" name="BMC Genomics">
        <title>The genome of Naegleria lovaniensis, the basis for a comparative approach to unravel pathogenicity factors of the human pathogenic amoeba N. fowleri.</title>
        <authorList>
            <person name="Liechti N."/>
            <person name="Schurch N."/>
            <person name="Bruggmann R."/>
            <person name="Wittwer M."/>
        </authorList>
    </citation>
    <scope>NUCLEOTIDE SEQUENCE [LARGE SCALE GENOMIC DNA]</scope>
    <source>
        <strain evidence="9 10">ATCC 30569</strain>
    </source>
</reference>
<proteinExistence type="predicted"/>
<protein>
    <recommendedName>
        <fullName evidence="8">RZ-type domain-containing protein</fullName>
    </recommendedName>
</protein>
<dbReference type="GO" id="GO:0002376">
    <property type="term" value="P:immune system process"/>
    <property type="evidence" value="ECO:0007669"/>
    <property type="project" value="UniProtKB-KW"/>
</dbReference>
<dbReference type="InterPro" id="IPR027417">
    <property type="entry name" value="P-loop_NTPase"/>
</dbReference>
<keyword evidence="5" id="KW-0862">Zinc</keyword>
<name>A0AA88KDC7_NAELO</name>
<comment type="subcellular location">
    <subcellularLocation>
        <location evidence="1">Cytoplasm</location>
    </subcellularLocation>
</comment>
<dbReference type="GeneID" id="68104132"/>
<dbReference type="SMART" id="SM00382">
    <property type="entry name" value="AAA"/>
    <property type="match status" value="2"/>
</dbReference>
<dbReference type="Proteomes" id="UP000816034">
    <property type="component" value="Unassembled WGS sequence"/>
</dbReference>
<keyword evidence="7" id="KW-0175">Coiled coil</keyword>
<evidence type="ECO:0000256" key="1">
    <source>
        <dbReference type="ARBA" id="ARBA00004496"/>
    </source>
</evidence>
<dbReference type="GO" id="GO:0004842">
    <property type="term" value="F:ubiquitin-protein transferase activity"/>
    <property type="evidence" value="ECO:0007669"/>
    <property type="project" value="InterPro"/>
</dbReference>
<keyword evidence="3" id="KW-0479">Metal-binding</keyword>
<dbReference type="InterPro" id="IPR003593">
    <property type="entry name" value="AAA+_ATPase"/>
</dbReference>
<dbReference type="PANTHER" id="PTHR22605">
    <property type="entry name" value="RZ-TYPE DOMAIN-CONTAINING PROTEIN"/>
    <property type="match status" value="1"/>
</dbReference>
<dbReference type="GO" id="GO:0005737">
    <property type="term" value="C:cytoplasm"/>
    <property type="evidence" value="ECO:0007669"/>
    <property type="project" value="UniProtKB-SubCell"/>
</dbReference>
<dbReference type="InterPro" id="IPR046439">
    <property type="entry name" value="ZF_RZ_dom"/>
</dbReference>
<evidence type="ECO:0000256" key="3">
    <source>
        <dbReference type="ARBA" id="ARBA00022723"/>
    </source>
</evidence>
<evidence type="ECO:0000256" key="7">
    <source>
        <dbReference type="SAM" id="Coils"/>
    </source>
</evidence>
<feature type="domain" description="RZ-type" evidence="8">
    <location>
        <begin position="2623"/>
        <end position="2698"/>
    </location>
</feature>
<keyword evidence="2" id="KW-0963">Cytoplasm</keyword>
<evidence type="ECO:0000256" key="2">
    <source>
        <dbReference type="ARBA" id="ARBA00022490"/>
    </source>
</evidence>
<comment type="caution">
    <text evidence="9">The sequence shown here is derived from an EMBL/GenBank/DDBJ whole genome shotgun (WGS) entry which is preliminary data.</text>
</comment>
<dbReference type="RefSeq" id="XP_044543187.1">
    <property type="nucleotide sequence ID" value="XM_044687359.1"/>
</dbReference>
<evidence type="ECO:0000256" key="6">
    <source>
        <dbReference type="ARBA" id="ARBA00022859"/>
    </source>
</evidence>